<dbReference type="SMART" id="SM01296">
    <property type="entry name" value="N2227"/>
    <property type="match status" value="1"/>
</dbReference>
<protein>
    <recommendedName>
        <fullName evidence="2">carnosine N-methyltransferase</fullName>
        <ecNumber evidence="2">2.1.1.22</ecNumber>
    </recommendedName>
</protein>
<proteinExistence type="inferred from homology"/>
<evidence type="ECO:0000256" key="6">
    <source>
        <dbReference type="SAM" id="MobiDB-lite"/>
    </source>
</evidence>
<sequence length="408" mass="44890">MNDFGQRPTEQASSSVSDEEEAEEQEAIGRIIHAVREYRGDAEWEVARWEHNFVRLPPRHRELVRTLPAKCARARQCIQANAAFLNEALCAFGDQPYNAGAGTRIMGGVRAADVRARARQPPAPADVEKVRYVLKNLTRDWGAEGAPERSQSYGRMTAEVAARLGAPPADGPPPRVLVPGAGLGRLCCDLAALGYEAQGNEFSYYMLLTAAFVLNESERVGQWVLHPWVHSSCNQLSDADQMRPVAIPDAVPTEMLPGPGLLSMTAGDFVEVYSTPAQAGAFDCVATCFFLDTAHNFIEYIEVIRHCLRVGGYWVNLGPLLYHWADAHTYLPDDELSIEVSLAEVERVAGELGFHSLRREMVPAAFNANLRSMLQSTYRCVFWTMQKQPAGAPARVTGGDQSRESKGA</sequence>
<dbReference type="Proteomes" id="UP001445335">
    <property type="component" value="Unassembled WGS sequence"/>
</dbReference>
<dbReference type="InterPro" id="IPR029063">
    <property type="entry name" value="SAM-dependent_MTases_sf"/>
</dbReference>
<dbReference type="SUPFAM" id="SSF53335">
    <property type="entry name" value="S-adenosyl-L-methionine-dependent methyltransferases"/>
    <property type="match status" value="1"/>
</dbReference>
<organism evidence="7 8">
    <name type="scientific">Elliptochloris bilobata</name>
    <dbReference type="NCBI Taxonomy" id="381761"/>
    <lineage>
        <taxon>Eukaryota</taxon>
        <taxon>Viridiplantae</taxon>
        <taxon>Chlorophyta</taxon>
        <taxon>core chlorophytes</taxon>
        <taxon>Trebouxiophyceae</taxon>
        <taxon>Trebouxiophyceae incertae sedis</taxon>
        <taxon>Elliptochloris clade</taxon>
        <taxon>Elliptochloris</taxon>
    </lineage>
</organism>
<dbReference type="PANTHER" id="PTHR12303">
    <property type="entry name" value="CARNOSINE N-METHYLTRANSFERASE"/>
    <property type="match status" value="1"/>
</dbReference>
<dbReference type="EMBL" id="JALJOU010000042">
    <property type="protein sequence ID" value="KAK9832057.1"/>
    <property type="molecule type" value="Genomic_DNA"/>
</dbReference>
<evidence type="ECO:0000256" key="4">
    <source>
        <dbReference type="ARBA" id="ARBA00022679"/>
    </source>
</evidence>
<dbReference type="EC" id="2.1.1.22" evidence="2"/>
<evidence type="ECO:0000256" key="1">
    <source>
        <dbReference type="ARBA" id="ARBA00010086"/>
    </source>
</evidence>
<dbReference type="Pfam" id="PF07942">
    <property type="entry name" value="CARME"/>
    <property type="match status" value="1"/>
</dbReference>
<dbReference type="AlphaFoldDB" id="A0AAW1RDW6"/>
<evidence type="ECO:0000313" key="8">
    <source>
        <dbReference type="Proteomes" id="UP001445335"/>
    </source>
</evidence>
<accession>A0AAW1RDW6</accession>
<dbReference type="PANTHER" id="PTHR12303:SF6">
    <property type="entry name" value="CARNOSINE N-METHYLTRANSFERASE"/>
    <property type="match status" value="1"/>
</dbReference>
<evidence type="ECO:0000256" key="2">
    <source>
        <dbReference type="ARBA" id="ARBA00012003"/>
    </source>
</evidence>
<feature type="region of interest" description="Disordered" evidence="6">
    <location>
        <begin position="1"/>
        <end position="25"/>
    </location>
</feature>
<dbReference type="GO" id="GO:0030735">
    <property type="term" value="F:carnosine N-methyltransferase activity"/>
    <property type="evidence" value="ECO:0007669"/>
    <property type="project" value="UniProtKB-EC"/>
</dbReference>
<keyword evidence="5" id="KW-0949">S-adenosyl-L-methionine</keyword>
<reference evidence="7 8" key="1">
    <citation type="journal article" date="2024" name="Nat. Commun.">
        <title>Phylogenomics reveals the evolutionary origins of lichenization in chlorophyte algae.</title>
        <authorList>
            <person name="Puginier C."/>
            <person name="Libourel C."/>
            <person name="Otte J."/>
            <person name="Skaloud P."/>
            <person name="Haon M."/>
            <person name="Grisel S."/>
            <person name="Petersen M."/>
            <person name="Berrin J.G."/>
            <person name="Delaux P.M."/>
            <person name="Dal Grande F."/>
            <person name="Keller J."/>
        </authorList>
    </citation>
    <scope>NUCLEOTIDE SEQUENCE [LARGE SCALE GENOMIC DNA]</scope>
    <source>
        <strain evidence="7 8">SAG 245.80</strain>
    </source>
</reference>
<keyword evidence="4" id="KW-0808">Transferase</keyword>
<keyword evidence="8" id="KW-1185">Reference proteome</keyword>
<name>A0AAW1RDW6_9CHLO</name>
<dbReference type="GO" id="GO:0032259">
    <property type="term" value="P:methylation"/>
    <property type="evidence" value="ECO:0007669"/>
    <property type="project" value="UniProtKB-KW"/>
</dbReference>
<keyword evidence="3" id="KW-0489">Methyltransferase</keyword>
<gene>
    <name evidence="7" type="ORF">WJX81_002982</name>
</gene>
<evidence type="ECO:0000256" key="3">
    <source>
        <dbReference type="ARBA" id="ARBA00022603"/>
    </source>
</evidence>
<evidence type="ECO:0000313" key="7">
    <source>
        <dbReference type="EMBL" id="KAK9832057.1"/>
    </source>
</evidence>
<comment type="caution">
    <text evidence="7">The sequence shown here is derived from an EMBL/GenBank/DDBJ whole genome shotgun (WGS) entry which is preliminary data.</text>
</comment>
<evidence type="ECO:0000256" key="5">
    <source>
        <dbReference type="ARBA" id="ARBA00022691"/>
    </source>
</evidence>
<comment type="similarity">
    <text evidence="1">Belongs to the carnosine N-methyltransferase family.</text>
</comment>
<dbReference type="Gene3D" id="3.40.50.150">
    <property type="entry name" value="Vaccinia Virus protein VP39"/>
    <property type="match status" value="1"/>
</dbReference>
<dbReference type="InterPro" id="IPR012901">
    <property type="entry name" value="CARME"/>
</dbReference>